<reference evidence="4" key="1">
    <citation type="journal article" date="2020" name="Stud. Mycol.">
        <title>101 Dothideomycetes genomes: A test case for predicting lifestyles and emergence of pathogens.</title>
        <authorList>
            <person name="Haridas S."/>
            <person name="Albert R."/>
            <person name="Binder M."/>
            <person name="Bloem J."/>
            <person name="LaButti K."/>
            <person name="Salamov A."/>
            <person name="Andreopoulos B."/>
            <person name="Baker S."/>
            <person name="Barry K."/>
            <person name="Bills G."/>
            <person name="Bluhm B."/>
            <person name="Cannon C."/>
            <person name="Castanera R."/>
            <person name="Culley D."/>
            <person name="Daum C."/>
            <person name="Ezra D."/>
            <person name="Gonzalez J."/>
            <person name="Henrissat B."/>
            <person name="Kuo A."/>
            <person name="Liang C."/>
            <person name="Lipzen A."/>
            <person name="Lutzoni F."/>
            <person name="Magnuson J."/>
            <person name="Mondo S."/>
            <person name="Nolan M."/>
            <person name="Ohm R."/>
            <person name="Pangilinan J."/>
            <person name="Park H.-J."/>
            <person name="Ramirez L."/>
            <person name="Alfaro M."/>
            <person name="Sun H."/>
            <person name="Tritt A."/>
            <person name="Yoshinaga Y."/>
            <person name="Zwiers L.-H."/>
            <person name="Turgeon B."/>
            <person name="Goodwin S."/>
            <person name="Spatafora J."/>
            <person name="Crous P."/>
            <person name="Grigoriev I."/>
        </authorList>
    </citation>
    <scope>NUCLEOTIDE SEQUENCE [LARGE SCALE GENOMIC DNA]</scope>
    <source>
        <strain evidence="4">CBS 304.66</strain>
    </source>
</reference>
<protein>
    <recommendedName>
        <fullName evidence="2">AB hydrolase-1 domain-containing protein</fullName>
    </recommendedName>
</protein>
<dbReference type="PANTHER" id="PTHR47842">
    <property type="entry name" value="EXPRESSED PROTEIN"/>
    <property type="match status" value="1"/>
</dbReference>
<dbReference type="Pfam" id="PF12697">
    <property type="entry name" value="Abhydrolase_6"/>
    <property type="match status" value="1"/>
</dbReference>
<evidence type="ECO:0000313" key="4">
    <source>
        <dbReference type="Proteomes" id="UP000800093"/>
    </source>
</evidence>
<feature type="region of interest" description="Disordered" evidence="1">
    <location>
        <begin position="481"/>
        <end position="503"/>
    </location>
</feature>
<feature type="region of interest" description="Disordered" evidence="1">
    <location>
        <begin position="533"/>
        <end position="577"/>
    </location>
</feature>
<organism evidence="3 4">
    <name type="scientific">Lojkania enalia</name>
    <dbReference type="NCBI Taxonomy" id="147567"/>
    <lineage>
        <taxon>Eukaryota</taxon>
        <taxon>Fungi</taxon>
        <taxon>Dikarya</taxon>
        <taxon>Ascomycota</taxon>
        <taxon>Pezizomycotina</taxon>
        <taxon>Dothideomycetes</taxon>
        <taxon>Pleosporomycetidae</taxon>
        <taxon>Pleosporales</taxon>
        <taxon>Pleosporales incertae sedis</taxon>
        <taxon>Lojkania</taxon>
    </lineage>
</organism>
<dbReference type="InterPro" id="IPR029058">
    <property type="entry name" value="AB_hydrolase_fold"/>
</dbReference>
<feature type="compositionally biased region" description="Low complexity" evidence="1">
    <location>
        <begin position="544"/>
        <end position="572"/>
    </location>
</feature>
<feature type="region of interest" description="Disordered" evidence="1">
    <location>
        <begin position="294"/>
        <end position="346"/>
    </location>
</feature>
<name>A0A9P4K0Z9_9PLEO</name>
<evidence type="ECO:0000256" key="1">
    <source>
        <dbReference type="SAM" id="MobiDB-lite"/>
    </source>
</evidence>
<dbReference type="SUPFAM" id="SSF53474">
    <property type="entry name" value="alpha/beta-Hydrolases"/>
    <property type="match status" value="1"/>
</dbReference>
<dbReference type="Gene3D" id="3.40.50.1820">
    <property type="entry name" value="alpha/beta hydrolase"/>
    <property type="match status" value="1"/>
</dbReference>
<sequence length="653" mass="72917">MTSPSDAGAAIHHGHGNVNSLPPLPPRPLSATHSARTDSSLTAMTAHDPRSSSTQSLVPDIASNDTSRRRLLLVYIHGFMGDETSFQSFPAHVHNLLTITLTDSHVVHSKIYPKYKSRYSLDVARDDFSKWLSPHESPSTDVVLLGHSMGGLVAADIALLFQHNIIGIVSFDAPFIGMHPGIVKAGLGSIFKPAPPPQHQIAEEAEAVGKRPSRINTLFNPRPSDPNFNPSFYNDIHLPVRKGWENTLHFITKHSNGLIQASKGLVRSHLEFGGAMADYPTLKNRYAKIRALEEDDERKRRSANSGFPSPPRIRFVNYYTASTGRPKKTKSPSRSRPASRGLDQTMNDTAVALNSQLTLSTKPIETSIINPGISVEEHRGNEVIPVSPEEPLSATSTTHDLTSRSISPENDSGPALPEIPPIPQEPPFVDLTQYPDKAERKMAEKERERQLKVYQKAVKSRDAVVKERTKIEEKWKTYGKADKSVKEKINSGHDTDQFNEDSRTIQLGDQYRFYDRKDNSPYSSYNFSRSRILAQPHPDDHSSISESNTDSSTTLNTIDTNNTTPESSTSSPSKKKRYKKFCMLPPKDSNGNKDPTWIRVFMEDMDEVTAHTSLFFMSETYERLVGDVAARIEEWVREAQTMRLVRELGGVHH</sequence>
<dbReference type="OrthoDB" id="3248508at2759"/>
<feature type="region of interest" description="Disordered" evidence="1">
    <location>
        <begin position="1"/>
        <end position="61"/>
    </location>
</feature>
<dbReference type="AlphaFoldDB" id="A0A9P4K0Z9"/>
<gene>
    <name evidence="3" type="ORF">CC78DRAFT_588495</name>
</gene>
<keyword evidence="4" id="KW-1185">Reference proteome</keyword>
<dbReference type="Proteomes" id="UP000800093">
    <property type="component" value="Unassembled WGS sequence"/>
</dbReference>
<feature type="domain" description="AB hydrolase-1" evidence="2">
    <location>
        <begin position="74"/>
        <end position="197"/>
    </location>
</feature>
<accession>A0A9P4K0Z9</accession>
<dbReference type="EMBL" id="ML987028">
    <property type="protein sequence ID" value="KAF2257494.1"/>
    <property type="molecule type" value="Genomic_DNA"/>
</dbReference>
<feature type="compositionally biased region" description="Polar residues" evidence="1">
    <location>
        <begin position="31"/>
        <end position="43"/>
    </location>
</feature>
<dbReference type="PANTHER" id="PTHR47842:SF3">
    <property type="entry name" value="DUF676 DOMAIN-CONTAINING PROTEIN"/>
    <property type="match status" value="1"/>
</dbReference>
<dbReference type="InterPro" id="IPR000073">
    <property type="entry name" value="AB_hydrolase_1"/>
</dbReference>
<proteinExistence type="predicted"/>
<evidence type="ECO:0000313" key="3">
    <source>
        <dbReference type="EMBL" id="KAF2257494.1"/>
    </source>
</evidence>
<feature type="compositionally biased region" description="Polar residues" evidence="1">
    <location>
        <begin position="393"/>
        <end position="410"/>
    </location>
</feature>
<comment type="caution">
    <text evidence="3">The sequence shown here is derived from an EMBL/GenBank/DDBJ whole genome shotgun (WGS) entry which is preliminary data.</text>
</comment>
<evidence type="ECO:0000259" key="2">
    <source>
        <dbReference type="Pfam" id="PF12697"/>
    </source>
</evidence>
<feature type="region of interest" description="Disordered" evidence="1">
    <location>
        <begin position="386"/>
        <end position="413"/>
    </location>
</feature>
<feature type="compositionally biased region" description="Polar residues" evidence="1">
    <location>
        <begin position="334"/>
        <end position="346"/>
    </location>
</feature>